<keyword evidence="2" id="KW-1185">Reference proteome</keyword>
<reference evidence="2" key="1">
    <citation type="submission" date="2017-01" db="EMBL/GenBank/DDBJ databases">
        <authorList>
            <person name="Varghese N."/>
            <person name="Submissions S."/>
        </authorList>
    </citation>
    <scope>NUCLEOTIDE SEQUENCE [LARGE SCALE GENOMIC DNA]</scope>
    <source>
        <strain evidence="2">LP100</strain>
    </source>
</reference>
<gene>
    <name evidence="1" type="ORF">SAMN05444128_0790</name>
</gene>
<dbReference type="EMBL" id="FTPP01000001">
    <property type="protein sequence ID" value="SIT79813.1"/>
    <property type="molecule type" value="Genomic_DNA"/>
</dbReference>
<dbReference type="RefSeq" id="WP_076666168.1">
    <property type="nucleotide sequence ID" value="NZ_FTPP01000001.1"/>
</dbReference>
<organism evidence="1 2">
    <name type="scientific">Pontibacter indicus</name>
    <dbReference type="NCBI Taxonomy" id="1317125"/>
    <lineage>
        <taxon>Bacteria</taxon>
        <taxon>Pseudomonadati</taxon>
        <taxon>Bacteroidota</taxon>
        <taxon>Cytophagia</taxon>
        <taxon>Cytophagales</taxon>
        <taxon>Hymenobacteraceae</taxon>
        <taxon>Pontibacter</taxon>
    </lineage>
</organism>
<accession>A0A1R3WPK4</accession>
<dbReference type="InterPro" id="IPR019587">
    <property type="entry name" value="Polyketide_cyclase/dehydratase"/>
</dbReference>
<dbReference type="Proteomes" id="UP000187181">
    <property type="component" value="Unassembled WGS sequence"/>
</dbReference>
<sequence length="193" mass="22050">MKASFIVLVSLLVTSAAVYFGSFLLPDSYEVRRTIVVSAKPEQVFPYLNNPTKWEEWNAWNKDYDPTMIRLYGGPITGKGAHQEWIGDRVGMVKVHFTESTPPNQLYYKQLTKGEAFETIGIFSLEPTEGGTRVIWQQRTQVVDDPFNKYKGFFNKLKTEQETEQGLLLLKTIFDPVEEEGSTSRIAKEKGRS</sequence>
<evidence type="ECO:0000313" key="2">
    <source>
        <dbReference type="Proteomes" id="UP000187181"/>
    </source>
</evidence>
<dbReference type="OrthoDB" id="9807923at2"/>
<dbReference type="Pfam" id="PF10604">
    <property type="entry name" value="Polyketide_cyc2"/>
    <property type="match status" value="1"/>
</dbReference>
<proteinExistence type="predicted"/>
<dbReference type="InterPro" id="IPR023393">
    <property type="entry name" value="START-like_dom_sf"/>
</dbReference>
<name>A0A1R3WPK4_9BACT</name>
<dbReference type="SUPFAM" id="SSF55961">
    <property type="entry name" value="Bet v1-like"/>
    <property type="match status" value="1"/>
</dbReference>
<dbReference type="AlphaFoldDB" id="A0A1R3WPK4"/>
<evidence type="ECO:0000313" key="1">
    <source>
        <dbReference type="EMBL" id="SIT79813.1"/>
    </source>
</evidence>
<dbReference type="Gene3D" id="3.30.530.20">
    <property type="match status" value="1"/>
</dbReference>
<protein>
    <submittedName>
        <fullName evidence="1">Polyketide cyclase / dehydrase and lipid transport</fullName>
    </submittedName>
</protein>